<evidence type="ECO:0000313" key="1">
    <source>
        <dbReference type="EMBL" id="KGA98541.1"/>
    </source>
</evidence>
<dbReference type="OrthoDB" id="1683573at2"/>
<evidence type="ECO:0000313" key="3">
    <source>
        <dbReference type="Proteomes" id="UP000002754"/>
    </source>
</evidence>
<dbReference type="Proteomes" id="UP000297014">
    <property type="component" value="Unassembled WGS sequence"/>
</dbReference>
<dbReference type="EMBL" id="JALP01000054">
    <property type="protein sequence ID" value="THG91679.1"/>
    <property type="molecule type" value="Genomic_DNA"/>
</dbReference>
<name>A0A094WNX0_ALKAL</name>
<sequence length="72" mass="8273">MILYTMMPNEMVFPEDEQIYSNYVTVPIEDGHLVVQQINGSDYKVIRLVCSNPMAYLNEQYTPGTVIQAMPQ</sequence>
<dbReference type="EMBL" id="ALPT02000009">
    <property type="protein sequence ID" value="KGA98541.1"/>
    <property type="molecule type" value="Genomic_DNA"/>
</dbReference>
<dbReference type="STRING" id="1218173.BALCAV_0204085"/>
<keyword evidence="3" id="KW-1185">Reference proteome</keyword>
<proteinExistence type="predicted"/>
<evidence type="ECO:0000313" key="4">
    <source>
        <dbReference type="Proteomes" id="UP000297014"/>
    </source>
</evidence>
<gene>
    <name evidence="2" type="ORF">AJ85_02955</name>
    <name evidence="1" type="ORF">BALCAV_0204085</name>
</gene>
<dbReference type="Proteomes" id="UP000002754">
    <property type="component" value="Unassembled WGS sequence"/>
</dbReference>
<organism evidence="1 3">
    <name type="scientific">Alkalihalobacillus alcalophilus ATCC 27647 = CGMCC 1.3604</name>
    <dbReference type="NCBI Taxonomy" id="1218173"/>
    <lineage>
        <taxon>Bacteria</taxon>
        <taxon>Bacillati</taxon>
        <taxon>Bacillota</taxon>
        <taxon>Bacilli</taxon>
        <taxon>Bacillales</taxon>
        <taxon>Bacillaceae</taxon>
        <taxon>Alkalihalobacillus</taxon>
    </lineage>
</organism>
<comment type="caution">
    <text evidence="1">The sequence shown here is derived from an EMBL/GenBank/DDBJ whole genome shotgun (WGS) entry which is preliminary data.</text>
</comment>
<reference evidence="2 4" key="2">
    <citation type="submission" date="2014-01" db="EMBL/GenBank/DDBJ databases">
        <title>Draft genome sequencing of Bacillus alcalophilus CGMCC 1.3604.</title>
        <authorList>
            <person name="Yang J."/>
            <person name="Diao L."/>
            <person name="Yang S."/>
        </authorList>
    </citation>
    <scope>NUCLEOTIDE SEQUENCE [LARGE SCALE GENOMIC DNA]</scope>
    <source>
        <strain evidence="2 4">CGMCC 1.3604</strain>
    </source>
</reference>
<dbReference type="Pfam" id="PF14035">
    <property type="entry name" value="YlzJ"/>
    <property type="match status" value="1"/>
</dbReference>
<dbReference type="InterPro" id="IPR025619">
    <property type="entry name" value="YlzJ"/>
</dbReference>
<evidence type="ECO:0000313" key="2">
    <source>
        <dbReference type="EMBL" id="THG91679.1"/>
    </source>
</evidence>
<protein>
    <submittedName>
        <fullName evidence="1">Uncharacterized protein</fullName>
    </submittedName>
</protein>
<dbReference type="RefSeq" id="WP_003321653.1">
    <property type="nucleotide sequence ID" value="NZ_ALPT02000009.1"/>
</dbReference>
<accession>A0A094WNX0</accession>
<dbReference type="AlphaFoldDB" id="A0A094WNX0"/>
<reference evidence="1 3" key="1">
    <citation type="journal article" date="2014" name="Genome Announc.">
        <title>Draft Genome Sequence of Bacillus alcalophilus AV1934, a Classic Alkaliphile Isolated from Human Feces in 1934.</title>
        <authorList>
            <person name="Attie O."/>
            <person name="Jayaprakash A."/>
            <person name="Shah H."/>
            <person name="Paulsen I.T."/>
            <person name="Morino M."/>
            <person name="Takahashi Y."/>
            <person name="Narumi I."/>
            <person name="Sachidanandam R."/>
            <person name="Satoh K."/>
            <person name="Ito M."/>
            <person name="Krulwich T.A."/>
        </authorList>
    </citation>
    <scope>NUCLEOTIDE SEQUENCE [LARGE SCALE GENOMIC DNA]</scope>
    <source>
        <strain evidence="1 3">AV1934</strain>
    </source>
</reference>